<protein>
    <recommendedName>
        <fullName evidence="11">Cytochrome P450</fullName>
    </recommendedName>
</protein>
<dbReference type="PANTHER" id="PTHR24296">
    <property type="entry name" value="CYTOCHROME P450"/>
    <property type="match status" value="1"/>
</dbReference>
<dbReference type="InterPro" id="IPR001128">
    <property type="entry name" value="Cyt_P450"/>
</dbReference>
<comment type="caution">
    <text evidence="9">The sequence shown here is derived from an EMBL/GenBank/DDBJ whole genome shotgun (WGS) entry which is preliminary data.</text>
</comment>
<evidence type="ECO:0000256" key="6">
    <source>
        <dbReference type="ARBA" id="ARBA00023004"/>
    </source>
</evidence>
<dbReference type="GO" id="GO:0020037">
    <property type="term" value="F:heme binding"/>
    <property type="evidence" value="ECO:0007669"/>
    <property type="project" value="InterPro"/>
</dbReference>
<feature type="signal peptide" evidence="8">
    <location>
        <begin position="1"/>
        <end position="22"/>
    </location>
</feature>
<sequence length="325" mass="37723">MALVIFLEVLLALFCFLLLYRSRNNDESFPKSFPFVGMMPELLLNIHRVHDWCTETLERCRATYPKDLNLKRFDILGDGFFKVDMDFWKKKQRLIAQASIKHQLFHKHLLRTNRAKVEKGRIPVIEHAAKQGLVVNLEDIFQRFTLDSVCILVTGYDPSCLALEPPRVRFSEAVDDATEAIFDLHVRPECFIKLQKWLNMGQERKYRKAWEVLDDVIAKYICRKREEQSKINNEDGVDLLTPYINEEKSGGFKHDDKFLRDTILTMMVAGRDTVGPRACLGKEMTFVQMKAVASAIVYDYRIHVSEKTPVVCSAHHGWTDVQDLP</sequence>
<accession>A0A6A3B4G9</accession>
<keyword evidence="4" id="KW-0479">Metal-binding</keyword>
<gene>
    <name evidence="9" type="ORF">F3Y22_tig00110328pilonHSYRG00962</name>
</gene>
<evidence type="ECO:0000256" key="4">
    <source>
        <dbReference type="ARBA" id="ARBA00022723"/>
    </source>
</evidence>
<evidence type="ECO:0000256" key="2">
    <source>
        <dbReference type="ARBA" id="ARBA00010617"/>
    </source>
</evidence>
<comment type="similarity">
    <text evidence="2">Belongs to the cytochrome P450 family.</text>
</comment>
<comment type="cofactor">
    <cofactor evidence="1">
        <name>heme</name>
        <dbReference type="ChEBI" id="CHEBI:30413"/>
    </cofactor>
</comment>
<dbReference type="EMBL" id="VEPZ02000934">
    <property type="protein sequence ID" value="KAE8709949.1"/>
    <property type="molecule type" value="Genomic_DNA"/>
</dbReference>
<dbReference type="GO" id="GO:0016705">
    <property type="term" value="F:oxidoreductase activity, acting on paired donors, with incorporation or reduction of molecular oxygen"/>
    <property type="evidence" value="ECO:0007669"/>
    <property type="project" value="InterPro"/>
</dbReference>
<dbReference type="Pfam" id="PF00067">
    <property type="entry name" value="p450"/>
    <property type="match status" value="1"/>
</dbReference>
<evidence type="ECO:0000256" key="1">
    <source>
        <dbReference type="ARBA" id="ARBA00001971"/>
    </source>
</evidence>
<dbReference type="Proteomes" id="UP000436088">
    <property type="component" value="Unassembled WGS sequence"/>
</dbReference>
<proteinExistence type="inferred from homology"/>
<evidence type="ECO:0008006" key="11">
    <source>
        <dbReference type="Google" id="ProtNLM"/>
    </source>
</evidence>
<dbReference type="AlphaFoldDB" id="A0A6A3B4G9"/>
<dbReference type="SUPFAM" id="SSF48264">
    <property type="entry name" value="Cytochrome P450"/>
    <property type="match status" value="1"/>
</dbReference>
<dbReference type="Gene3D" id="1.10.630.10">
    <property type="entry name" value="Cytochrome P450"/>
    <property type="match status" value="1"/>
</dbReference>
<keyword evidence="5" id="KW-0560">Oxidoreductase</keyword>
<name>A0A6A3B4G9_HIBSY</name>
<evidence type="ECO:0000256" key="5">
    <source>
        <dbReference type="ARBA" id="ARBA00023002"/>
    </source>
</evidence>
<dbReference type="GO" id="GO:0004497">
    <property type="term" value="F:monooxygenase activity"/>
    <property type="evidence" value="ECO:0007669"/>
    <property type="project" value="UniProtKB-KW"/>
</dbReference>
<dbReference type="GO" id="GO:0005506">
    <property type="term" value="F:iron ion binding"/>
    <property type="evidence" value="ECO:0007669"/>
    <property type="project" value="InterPro"/>
</dbReference>
<evidence type="ECO:0000256" key="3">
    <source>
        <dbReference type="ARBA" id="ARBA00022617"/>
    </source>
</evidence>
<keyword evidence="7" id="KW-0503">Monooxygenase</keyword>
<evidence type="ECO:0000256" key="7">
    <source>
        <dbReference type="ARBA" id="ARBA00023033"/>
    </source>
</evidence>
<evidence type="ECO:0000256" key="8">
    <source>
        <dbReference type="SAM" id="SignalP"/>
    </source>
</evidence>
<keyword evidence="3" id="KW-0349">Heme</keyword>
<evidence type="ECO:0000313" key="10">
    <source>
        <dbReference type="Proteomes" id="UP000436088"/>
    </source>
</evidence>
<keyword evidence="8" id="KW-0732">Signal</keyword>
<keyword evidence="6" id="KW-0408">Iron</keyword>
<feature type="chain" id="PRO_5025630527" description="Cytochrome P450" evidence="8">
    <location>
        <begin position="23"/>
        <end position="325"/>
    </location>
</feature>
<reference evidence="9" key="1">
    <citation type="submission" date="2019-09" db="EMBL/GenBank/DDBJ databases">
        <title>Draft genome information of white flower Hibiscus syriacus.</title>
        <authorList>
            <person name="Kim Y.-M."/>
        </authorList>
    </citation>
    <scope>NUCLEOTIDE SEQUENCE [LARGE SCALE GENOMIC DNA]</scope>
    <source>
        <strain evidence="9">YM2019G1</strain>
    </source>
</reference>
<evidence type="ECO:0000313" key="9">
    <source>
        <dbReference type="EMBL" id="KAE8709949.1"/>
    </source>
</evidence>
<keyword evidence="10" id="KW-1185">Reference proteome</keyword>
<dbReference type="InterPro" id="IPR036396">
    <property type="entry name" value="Cyt_P450_sf"/>
</dbReference>
<organism evidence="9 10">
    <name type="scientific">Hibiscus syriacus</name>
    <name type="common">Rose of Sharon</name>
    <dbReference type="NCBI Taxonomy" id="106335"/>
    <lineage>
        <taxon>Eukaryota</taxon>
        <taxon>Viridiplantae</taxon>
        <taxon>Streptophyta</taxon>
        <taxon>Embryophyta</taxon>
        <taxon>Tracheophyta</taxon>
        <taxon>Spermatophyta</taxon>
        <taxon>Magnoliopsida</taxon>
        <taxon>eudicotyledons</taxon>
        <taxon>Gunneridae</taxon>
        <taxon>Pentapetalae</taxon>
        <taxon>rosids</taxon>
        <taxon>malvids</taxon>
        <taxon>Malvales</taxon>
        <taxon>Malvaceae</taxon>
        <taxon>Malvoideae</taxon>
        <taxon>Hibiscus</taxon>
    </lineage>
</organism>